<proteinExistence type="predicted"/>
<evidence type="ECO:0000313" key="2">
    <source>
        <dbReference type="EMBL" id="QPH00498.1"/>
    </source>
</evidence>
<feature type="chain" id="PRO_5034488457" evidence="1">
    <location>
        <begin position="27"/>
        <end position="93"/>
    </location>
</feature>
<name>A0A7S9PVG3_EPIFF</name>
<protein>
    <submittedName>
        <fullName evidence="2">Uncharacterized protein</fullName>
    </submittedName>
</protein>
<dbReference type="EMBL" id="CP031387">
    <property type="protein sequence ID" value="QPH00498.1"/>
    <property type="molecule type" value="Genomic_DNA"/>
</dbReference>
<gene>
    <name evidence="2" type="ORF">C2857_004160</name>
</gene>
<keyword evidence="3" id="KW-1185">Reference proteome</keyword>
<reference evidence="2 3" key="1">
    <citation type="journal article" date="2018" name="PLoS Genet.">
        <title>Repeat elements organise 3D genome structure and mediate transcription in the filamentous fungus Epichloe festucae.</title>
        <authorList>
            <person name="Winter D.J."/>
            <person name="Ganley A.R.D."/>
            <person name="Young C.A."/>
            <person name="Liachko I."/>
            <person name="Schardl C.L."/>
            <person name="Dupont P.Y."/>
            <person name="Berry D."/>
            <person name="Ram A."/>
            <person name="Scott B."/>
            <person name="Cox M.P."/>
        </authorList>
    </citation>
    <scope>NUCLEOTIDE SEQUENCE [LARGE SCALE GENOMIC DNA]</scope>
    <source>
        <strain evidence="2 3">Fl1</strain>
    </source>
</reference>
<dbReference type="AlphaFoldDB" id="A0A7S9PVG3"/>
<feature type="non-terminal residue" evidence="2">
    <location>
        <position position="93"/>
    </location>
</feature>
<feature type="signal peptide" evidence="1">
    <location>
        <begin position="1"/>
        <end position="26"/>
    </location>
</feature>
<evidence type="ECO:0000313" key="3">
    <source>
        <dbReference type="Proteomes" id="UP000594364"/>
    </source>
</evidence>
<dbReference type="Proteomes" id="UP000594364">
    <property type="component" value="Chromosome 3"/>
</dbReference>
<sequence length="93" mass="10450">MRFLRAFFFFATAVCSAAVLPDVASGAPTLPEHEPVTELAAVDPLFSRQPEHQPRCMPFPTELFGFRRRHPPEAVSIQETIDNNGLGTYYVRD</sequence>
<accession>A0A7S9PVG3</accession>
<organism evidence="2 3">
    <name type="scientific">Epichloe festucae (strain Fl1)</name>
    <dbReference type="NCBI Taxonomy" id="877507"/>
    <lineage>
        <taxon>Eukaryota</taxon>
        <taxon>Fungi</taxon>
        <taxon>Dikarya</taxon>
        <taxon>Ascomycota</taxon>
        <taxon>Pezizomycotina</taxon>
        <taxon>Sordariomycetes</taxon>
        <taxon>Hypocreomycetidae</taxon>
        <taxon>Hypocreales</taxon>
        <taxon>Clavicipitaceae</taxon>
        <taxon>Epichloe</taxon>
    </lineage>
</organism>
<keyword evidence="1" id="KW-0732">Signal</keyword>
<evidence type="ECO:0000256" key="1">
    <source>
        <dbReference type="SAM" id="SignalP"/>
    </source>
</evidence>